<reference evidence="2 3" key="1">
    <citation type="submission" date="2018-04" db="EMBL/GenBank/DDBJ databases">
        <authorList>
            <person name="Vogel A."/>
        </authorList>
    </citation>
    <scope>NUCLEOTIDE SEQUENCE [LARGE SCALE GENOMIC DNA]</scope>
</reference>
<dbReference type="EMBL" id="OOIL02006662">
    <property type="protein sequence ID" value="VFQ99441.1"/>
    <property type="molecule type" value="Genomic_DNA"/>
</dbReference>
<feature type="region of interest" description="Disordered" evidence="1">
    <location>
        <begin position="60"/>
        <end position="105"/>
    </location>
</feature>
<sequence length="147" mass="16122">MSSKKQTICRAHHLRASARRRQKTPEDFLSPAAKIPKSPFSRFNLQLQFNVLLLRREHSSADSATRPAPAEVCGSRVSKPASARKSTIVQPSISSAGGPTPPASAPVDLRKPEQHLEAIMDNMMEVFNGIECKNFIVVGPVFVIFCP</sequence>
<feature type="region of interest" description="Disordered" evidence="1">
    <location>
        <begin position="1"/>
        <end position="33"/>
    </location>
</feature>
<dbReference type="AlphaFoldDB" id="A0A484NDG7"/>
<organism evidence="2 3">
    <name type="scientific">Cuscuta campestris</name>
    <dbReference type="NCBI Taxonomy" id="132261"/>
    <lineage>
        <taxon>Eukaryota</taxon>
        <taxon>Viridiplantae</taxon>
        <taxon>Streptophyta</taxon>
        <taxon>Embryophyta</taxon>
        <taxon>Tracheophyta</taxon>
        <taxon>Spermatophyta</taxon>
        <taxon>Magnoliopsida</taxon>
        <taxon>eudicotyledons</taxon>
        <taxon>Gunneridae</taxon>
        <taxon>Pentapetalae</taxon>
        <taxon>asterids</taxon>
        <taxon>lamiids</taxon>
        <taxon>Solanales</taxon>
        <taxon>Convolvulaceae</taxon>
        <taxon>Cuscuteae</taxon>
        <taxon>Cuscuta</taxon>
        <taxon>Cuscuta subgen. Grammica</taxon>
        <taxon>Cuscuta sect. Cleistogrammica</taxon>
    </lineage>
</organism>
<accession>A0A484NDG7</accession>
<gene>
    <name evidence="2" type="ORF">CCAM_LOCUS41217</name>
</gene>
<evidence type="ECO:0000313" key="2">
    <source>
        <dbReference type="EMBL" id="VFQ99441.1"/>
    </source>
</evidence>
<evidence type="ECO:0000256" key="1">
    <source>
        <dbReference type="SAM" id="MobiDB-lite"/>
    </source>
</evidence>
<proteinExistence type="predicted"/>
<dbReference type="Proteomes" id="UP000595140">
    <property type="component" value="Unassembled WGS sequence"/>
</dbReference>
<keyword evidence="3" id="KW-1185">Reference proteome</keyword>
<name>A0A484NDG7_9ASTE</name>
<protein>
    <submittedName>
        <fullName evidence="2">Uncharacterized protein</fullName>
    </submittedName>
</protein>
<evidence type="ECO:0000313" key="3">
    <source>
        <dbReference type="Proteomes" id="UP000595140"/>
    </source>
</evidence>
<feature type="compositionally biased region" description="Basic residues" evidence="1">
    <location>
        <begin position="10"/>
        <end position="22"/>
    </location>
</feature>